<feature type="transmembrane region" description="Helical" evidence="6">
    <location>
        <begin position="129"/>
        <end position="148"/>
    </location>
</feature>
<comment type="subcellular location">
    <subcellularLocation>
        <location evidence="1">Membrane</location>
        <topology evidence="1">Multi-pass membrane protein</topology>
    </subcellularLocation>
</comment>
<dbReference type="GO" id="GO:0005886">
    <property type="term" value="C:plasma membrane"/>
    <property type="evidence" value="ECO:0007669"/>
    <property type="project" value="TreeGrafter"/>
</dbReference>
<dbReference type="STRING" id="99656.SAMN05421659_10863"/>
<keyword evidence="2 6" id="KW-0812">Transmembrane</keyword>
<dbReference type="InterPro" id="IPR001182">
    <property type="entry name" value="FtsW/RodA"/>
</dbReference>
<evidence type="ECO:0000256" key="3">
    <source>
        <dbReference type="ARBA" id="ARBA00022960"/>
    </source>
</evidence>
<keyword evidence="5 6" id="KW-0472">Membrane</keyword>
<feature type="transmembrane region" description="Helical" evidence="6">
    <location>
        <begin position="66"/>
        <end position="85"/>
    </location>
</feature>
<evidence type="ECO:0000313" key="8">
    <source>
        <dbReference type="Proteomes" id="UP000199701"/>
    </source>
</evidence>
<dbReference type="Pfam" id="PF01098">
    <property type="entry name" value="FTSW_RODA_SPOVE"/>
    <property type="match status" value="1"/>
</dbReference>
<feature type="transmembrane region" description="Helical" evidence="6">
    <location>
        <begin position="12"/>
        <end position="30"/>
    </location>
</feature>
<dbReference type="GO" id="GO:0008360">
    <property type="term" value="P:regulation of cell shape"/>
    <property type="evidence" value="ECO:0007669"/>
    <property type="project" value="UniProtKB-KW"/>
</dbReference>
<feature type="transmembrane region" description="Helical" evidence="6">
    <location>
        <begin position="106"/>
        <end position="123"/>
    </location>
</feature>
<evidence type="ECO:0000256" key="4">
    <source>
        <dbReference type="ARBA" id="ARBA00022989"/>
    </source>
</evidence>
<dbReference type="GO" id="GO:0015648">
    <property type="term" value="F:lipid-linked peptidoglycan transporter activity"/>
    <property type="evidence" value="ECO:0007669"/>
    <property type="project" value="TreeGrafter"/>
</dbReference>
<evidence type="ECO:0000256" key="2">
    <source>
        <dbReference type="ARBA" id="ARBA00022692"/>
    </source>
</evidence>
<organism evidence="7 8">
    <name type="scientific">[Clostridium] fimetarium</name>
    <dbReference type="NCBI Taxonomy" id="99656"/>
    <lineage>
        <taxon>Bacteria</taxon>
        <taxon>Bacillati</taxon>
        <taxon>Bacillota</taxon>
        <taxon>Clostridia</taxon>
        <taxon>Lachnospirales</taxon>
        <taxon>Lachnospiraceae</taxon>
    </lineage>
</organism>
<feature type="transmembrane region" description="Helical" evidence="6">
    <location>
        <begin position="160"/>
        <end position="193"/>
    </location>
</feature>
<dbReference type="PANTHER" id="PTHR30474:SF1">
    <property type="entry name" value="PEPTIDOGLYCAN GLYCOSYLTRANSFERASE MRDB"/>
    <property type="match status" value="1"/>
</dbReference>
<feature type="transmembrane region" description="Helical" evidence="6">
    <location>
        <begin position="343"/>
        <end position="366"/>
    </location>
</feature>
<dbReference type="GO" id="GO:0032153">
    <property type="term" value="C:cell division site"/>
    <property type="evidence" value="ECO:0007669"/>
    <property type="project" value="TreeGrafter"/>
</dbReference>
<evidence type="ECO:0000256" key="6">
    <source>
        <dbReference type="SAM" id="Phobius"/>
    </source>
</evidence>
<feature type="transmembrane region" description="Helical" evidence="6">
    <location>
        <begin position="42"/>
        <end position="60"/>
    </location>
</feature>
<dbReference type="Proteomes" id="UP000199701">
    <property type="component" value="Unassembled WGS sequence"/>
</dbReference>
<evidence type="ECO:0000313" key="7">
    <source>
        <dbReference type="EMBL" id="SEW27039.1"/>
    </source>
</evidence>
<name>A0A1I0QJD4_9FIRM</name>
<dbReference type="OrthoDB" id="9812661at2"/>
<feature type="transmembrane region" description="Helical" evidence="6">
    <location>
        <begin position="277"/>
        <end position="298"/>
    </location>
</feature>
<keyword evidence="8" id="KW-1185">Reference proteome</keyword>
<feature type="transmembrane region" description="Helical" evidence="6">
    <location>
        <begin position="310"/>
        <end position="331"/>
    </location>
</feature>
<proteinExistence type="predicted"/>
<evidence type="ECO:0000256" key="5">
    <source>
        <dbReference type="ARBA" id="ARBA00023136"/>
    </source>
</evidence>
<reference evidence="7 8" key="1">
    <citation type="submission" date="2016-10" db="EMBL/GenBank/DDBJ databases">
        <authorList>
            <person name="de Groot N.N."/>
        </authorList>
    </citation>
    <scope>NUCLEOTIDE SEQUENCE [LARGE SCALE GENOMIC DNA]</scope>
    <source>
        <strain evidence="7 8">DSM 9179</strain>
    </source>
</reference>
<keyword evidence="4 6" id="KW-1133">Transmembrane helix</keyword>
<protein>
    <submittedName>
        <fullName evidence="7">Rod shape determining protein RodA</fullName>
    </submittedName>
</protein>
<dbReference type="PANTHER" id="PTHR30474">
    <property type="entry name" value="CELL CYCLE PROTEIN"/>
    <property type="match status" value="1"/>
</dbReference>
<dbReference type="EMBL" id="FOJI01000008">
    <property type="protein sequence ID" value="SEW27039.1"/>
    <property type="molecule type" value="Genomic_DNA"/>
</dbReference>
<sequence length="374" mass="41397">MFKKFQLRYYNFRLVILILITSGIGVLVINSAKNFSLALRQFEGIGIGLAILIVISLIDYNWLLRYFWLMYLLDVFLLLLVHFFGTEANHAKRWMDFGFVQIQPSEFSKILLILALAKVLSMYKNRLNTWKFLLILGVFLSVPVGLVLKEPHLSTTLLTCMIIFTILYCAGLSYKIIGIMVLSIVVMIGVVAIDIQQAKPILIQPYQVGRILTFMSPDESDANSAGKYQQKYSVQAIGSGQLMGKGLNNDDASSIKNGNFIAEAQTDFIFAVIGEELGFTGGCIVLLLLALIIFECILAAIRAKDFTGRLICCGMAALVSYQTFINVGVATKLLPNTGLPLPFVSYGLSSLVALFGGMGVVINICMQRNSYDND</sequence>
<accession>A0A1I0QJD4</accession>
<dbReference type="AlphaFoldDB" id="A0A1I0QJD4"/>
<keyword evidence="3" id="KW-0133">Cell shape</keyword>
<dbReference type="GO" id="GO:0051301">
    <property type="term" value="P:cell division"/>
    <property type="evidence" value="ECO:0007669"/>
    <property type="project" value="InterPro"/>
</dbReference>
<evidence type="ECO:0000256" key="1">
    <source>
        <dbReference type="ARBA" id="ARBA00004141"/>
    </source>
</evidence>
<gene>
    <name evidence="7" type="ORF">SAMN05421659_10863</name>
</gene>
<dbReference type="RefSeq" id="WP_092454015.1">
    <property type="nucleotide sequence ID" value="NZ_FOJI01000008.1"/>
</dbReference>